<protein>
    <submittedName>
        <fullName evidence="1">Uncharacterized protein</fullName>
    </submittedName>
</protein>
<evidence type="ECO:0000313" key="1">
    <source>
        <dbReference type="EMBL" id="ADB58656.1"/>
    </source>
</evidence>
<gene>
    <name evidence="1" type="ordered locus">Arcpr_1610</name>
</gene>
<dbReference type="Proteomes" id="UP000001901">
    <property type="component" value="Chromosome"/>
</dbReference>
<evidence type="ECO:0000313" key="2">
    <source>
        <dbReference type="Proteomes" id="UP000001901"/>
    </source>
</evidence>
<dbReference type="PaxDb" id="572546-Arcpr_1610"/>
<reference evidence="1 2" key="1">
    <citation type="journal article" date="2010" name="Stand. Genomic Sci.">
        <title>Complete genome sequence of Archaeoglobus profundus type strain (AV18).</title>
        <authorList>
            <person name="von Jan M."/>
            <person name="Lapidus A."/>
            <person name="Del Rio T.G."/>
            <person name="Copeland A."/>
            <person name="Tice H."/>
            <person name="Cheng J.F."/>
            <person name="Lucas S."/>
            <person name="Chen F."/>
            <person name="Nolan M."/>
            <person name="Goodwin L."/>
            <person name="Han C."/>
            <person name="Pitluck S."/>
            <person name="Liolios K."/>
            <person name="Ivanova N."/>
            <person name="Mavromatis K."/>
            <person name="Ovchinnikova G."/>
            <person name="Chertkov O."/>
            <person name="Pati A."/>
            <person name="Chen A."/>
            <person name="Palaniappan K."/>
            <person name="Land M."/>
            <person name="Hauser L."/>
            <person name="Chang Y.J."/>
            <person name="Jeffries C.D."/>
            <person name="Saunders E."/>
            <person name="Brettin T."/>
            <person name="Detter J.C."/>
            <person name="Chain P."/>
            <person name="Eichinger K."/>
            <person name="Huber H."/>
            <person name="Spring S."/>
            <person name="Rohde M."/>
            <person name="Goker M."/>
            <person name="Wirth R."/>
            <person name="Woyke T."/>
            <person name="Bristow J."/>
            <person name="Eisen J.A."/>
            <person name="Markowitz V."/>
            <person name="Hugenholtz P."/>
            <person name="Kyrpides N.C."/>
            <person name="Klenk H.P."/>
        </authorList>
    </citation>
    <scope>NUCLEOTIDE SEQUENCE [LARGE SCALE GENOMIC DNA]</scope>
    <source>
        <strain evidence="2">DSM 5631 / JCM 9629 / NBRC 100127 / Av18</strain>
    </source>
</reference>
<dbReference type="GeneID" id="8740302"/>
<dbReference type="RefSeq" id="WP_012940992.1">
    <property type="nucleotide sequence ID" value="NC_013741.1"/>
</dbReference>
<dbReference type="EMBL" id="CP001857">
    <property type="protein sequence ID" value="ADB58656.1"/>
    <property type="molecule type" value="Genomic_DNA"/>
</dbReference>
<organism evidence="1 2">
    <name type="scientific">Archaeoglobus profundus (strain DSM 5631 / JCM 9629 / NBRC 100127 / Av18)</name>
    <dbReference type="NCBI Taxonomy" id="572546"/>
    <lineage>
        <taxon>Archaea</taxon>
        <taxon>Methanobacteriati</taxon>
        <taxon>Methanobacteriota</taxon>
        <taxon>Archaeoglobi</taxon>
        <taxon>Archaeoglobales</taxon>
        <taxon>Archaeoglobaceae</taxon>
        <taxon>Archaeoglobus</taxon>
    </lineage>
</organism>
<dbReference type="HOGENOM" id="CLU_2874883_0_0_2"/>
<accession>D2REW2</accession>
<dbReference type="STRING" id="572546.Arcpr_1610"/>
<keyword evidence="2" id="KW-1185">Reference proteome</keyword>
<dbReference type="AlphaFoldDB" id="D2REW2"/>
<name>D2REW2_ARCPA</name>
<proteinExistence type="predicted"/>
<dbReference type="KEGG" id="apo:Arcpr_1610"/>
<sequence length="63" mass="7368">MKAVRFDPIKMIEQSGIGEIVDQYLCEFVCGKGEFGRCKYFKWVGNIPVCIRRVAKKENRLIR</sequence>